<gene>
    <name evidence="2" type="ORF">GRI32_09030</name>
</gene>
<organism evidence="2 3">
    <name type="scientific">Alteraurantiacibacter aestuarii</name>
    <dbReference type="NCBI Taxonomy" id="650004"/>
    <lineage>
        <taxon>Bacteria</taxon>
        <taxon>Pseudomonadati</taxon>
        <taxon>Pseudomonadota</taxon>
        <taxon>Alphaproteobacteria</taxon>
        <taxon>Sphingomonadales</taxon>
        <taxon>Erythrobacteraceae</taxon>
        <taxon>Alteraurantiacibacter</taxon>
    </lineage>
</organism>
<dbReference type="Proteomes" id="UP000435243">
    <property type="component" value="Unassembled WGS sequence"/>
</dbReference>
<protein>
    <submittedName>
        <fullName evidence="2">Uncharacterized protein</fullName>
    </submittedName>
</protein>
<comment type="caution">
    <text evidence="2">The sequence shown here is derived from an EMBL/GenBank/DDBJ whole genome shotgun (WGS) entry which is preliminary data.</text>
</comment>
<dbReference type="AlphaFoldDB" id="A0A844ZKB2"/>
<accession>A0A844ZKB2</accession>
<keyword evidence="1" id="KW-0472">Membrane</keyword>
<proteinExistence type="predicted"/>
<evidence type="ECO:0000256" key="1">
    <source>
        <dbReference type="SAM" id="Phobius"/>
    </source>
</evidence>
<keyword evidence="1" id="KW-1133">Transmembrane helix</keyword>
<feature type="transmembrane region" description="Helical" evidence="1">
    <location>
        <begin position="20"/>
        <end position="39"/>
    </location>
</feature>
<dbReference type="OrthoDB" id="7410112at2"/>
<keyword evidence="1" id="KW-0812">Transmembrane</keyword>
<evidence type="ECO:0000313" key="3">
    <source>
        <dbReference type="Proteomes" id="UP000435243"/>
    </source>
</evidence>
<reference evidence="2 3" key="1">
    <citation type="submission" date="2019-12" db="EMBL/GenBank/DDBJ databases">
        <title>Genomic-based taxomic classification of the family Erythrobacteraceae.</title>
        <authorList>
            <person name="Xu L."/>
        </authorList>
    </citation>
    <scope>NUCLEOTIDE SEQUENCE [LARGE SCALE GENOMIC DNA]</scope>
    <source>
        <strain evidence="2 3">JCM 16339</strain>
    </source>
</reference>
<dbReference type="EMBL" id="WTYY01000004">
    <property type="protein sequence ID" value="MXO88881.1"/>
    <property type="molecule type" value="Genomic_DNA"/>
</dbReference>
<feature type="transmembrane region" description="Helical" evidence="1">
    <location>
        <begin position="45"/>
        <end position="65"/>
    </location>
</feature>
<dbReference type="RefSeq" id="WP_160591432.1">
    <property type="nucleotide sequence ID" value="NZ_BAAAFP010000003.1"/>
</dbReference>
<name>A0A844ZKB2_9SPHN</name>
<sequence length="78" mass="8778">MDRETQEQKAKQRFFMINAMRMAGVAMVLIGILVMQGMFGLPEWTAYLLIGLGLVETFVTPQILARMWSSEKGGPGER</sequence>
<keyword evidence="3" id="KW-1185">Reference proteome</keyword>
<evidence type="ECO:0000313" key="2">
    <source>
        <dbReference type="EMBL" id="MXO88881.1"/>
    </source>
</evidence>